<feature type="compositionally biased region" description="Basic and acidic residues" evidence="25">
    <location>
        <begin position="274"/>
        <end position="283"/>
    </location>
</feature>
<dbReference type="EC" id="6.5.1.1" evidence="23"/>
<feature type="compositionally biased region" description="Basic and acidic residues" evidence="25">
    <location>
        <begin position="386"/>
        <end position="402"/>
    </location>
</feature>
<keyword evidence="10 23" id="KW-0227">DNA damage</keyword>
<dbReference type="InterPro" id="IPR000920">
    <property type="entry name" value="Myelin_P0-rel"/>
</dbReference>
<comment type="similarity">
    <text evidence="3 24">Belongs to the ATP-dependent DNA ligase family.</text>
</comment>
<evidence type="ECO:0000256" key="16">
    <source>
        <dbReference type="ARBA" id="ARBA00023180"/>
    </source>
</evidence>
<evidence type="ECO:0000256" key="20">
    <source>
        <dbReference type="ARBA" id="ARBA00023319"/>
    </source>
</evidence>
<keyword evidence="17 23" id="KW-0234">DNA repair</keyword>
<keyword evidence="9 23" id="KW-0547">Nucleotide-binding</keyword>
<keyword evidence="20" id="KW-0393">Immunoglobulin domain</keyword>
<dbReference type="PANTHER" id="PTHR45674:SF4">
    <property type="entry name" value="DNA LIGASE 1"/>
    <property type="match status" value="1"/>
</dbReference>
<evidence type="ECO:0000256" key="23">
    <source>
        <dbReference type="RuleBase" id="RU000617"/>
    </source>
</evidence>
<keyword evidence="11 23" id="KW-0067">ATP-binding</keyword>
<dbReference type="Gene3D" id="3.30.470.30">
    <property type="entry name" value="DNA ligase/mRNA capping enzyme"/>
    <property type="match status" value="1"/>
</dbReference>
<dbReference type="AlphaFoldDB" id="A0A556V7J0"/>
<evidence type="ECO:0000256" key="17">
    <source>
        <dbReference type="ARBA" id="ARBA00023204"/>
    </source>
</evidence>
<evidence type="ECO:0000256" key="6">
    <source>
        <dbReference type="ARBA" id="ARBA00022692"/>
    </source>
</evidence>
<feature type="compositionally biased region" description="Basic and acidic residues" evidence="25">
    <location>
        <begin position="411"/>
        <end position="423"/>
    </location>
</feature>
<gene>
    <name evidence="28" type="ORF">Baya_13795</name>
</gene>
<dbReference type="InterPro" id="IPR012309">
    <property type="entry name" value="DNA_ligase_ATP-dep_C"/>
</dbReference>
<dbReference type="InterPro" id="IPR036599">
    <property type="entry name" value="DNA_ligase_N_sf"/>
</dbReference>
<dbReference type="InterPro" id="IPR013106">
    <property type="entry name" value="Ig_V-set"/>
</dbReference>
<keyword evidence="12 26" id="KW-1133">Transmembrane helix</keyword>
<keyword evidence="16" id="KW-0325">Glycoprotein</keyword>
<dbReference type="InterPro" id="IPR013783">
    <property type="entry name" value="Ig-like_fold"/>
</dbReference>
<dbReference type="CDD" id="cd07900">
    <property type="entry name" value="Adenylation_DNA_ligase_I_Euk"/>
    <property type="match status" value="1"/>
</dbReference>
<dbReference type="InterPro" id="IPR050191">
    <property type="entry name" value="ATP-dep_DNA_ligase"/>
</dbReference>
<dbReference type="GO" id="GO:0016020">
    <property type="term" value="C:membrane"/>
    <property type="evidence" value="ECO:0007669"/>
    <property type="project" value="UniProtKB-SubCell"/>
</dbReference>
<dbReference type="GO" id="GO:0005634">
    <property type="term" value="C:nucleus"/>
    <property type="evidence" value="ECO:0007669"/>
    <property type="project" value="UniProtKB-SubCell"/>
</dbReference>
<evidence type="ECO:0000256" key="25">
    <source>
        <dbReference type="SAM" id="MobiDB-lite"/>
    </source>
</evidence>
<evidence type="ECO:0000256" key="26">
    <source>
        <dbReference type="SAM" id="Phobius"/>
    </source>
</evidence>
<dbReference type="GO" id="GO:0006310">
    <property type="term" value="P:DNA recombination"/>
    <property type="evidence" value="ECO:0007669"/>
    <property type="project" value="UniProtKB-KW"/>
</dbReference>
<feature type="compositionally biased region" description="Basic and acidic residues" evidence="25">
    <location>
        <begin position="179"/>
        <end position="188"/>
    </location>
</feature>
<name>A0A556V7J0_BAGYA</name>
<organism evidence="28 29">
    <name type="scientific">Bagarius yarrelli</name>
    <name type="common">Goonch</name>
    <name type="synonym">Bagrus yarrelli</name>
    <dbReference type="NCBI Taxonomy" id="175774"/>
    <lineage>
        <taxon>Eukaryota</taxon>
        <taxon>Metazoa</taxon>
        <taxon>Chordata</taxon>
        <taxon>Craniata</taxon>
        <taxon>Vertebrata</taxon>
        <taxon>Euteleostomi</taxon>
        <taxon>Actinopterygii</taxon>
        <taxon>Neopterygii</taxon>
        <taxon>Teleostei</taxon>
        <taxon>Ostariophysi</taxon>
        <taxon>Siluriformes</taxon>
        <taxon>Sisoridae</taxon>
        <taxon>Sisorinae</taxon>
        <taxon>Bagarius</taxon>
    </lineage>
</organism>
<dbReference type="FunFam" id="2.40.50.140:FF:000062">
    <property type="entry name" value="DNA ligase"/>
    <property type="match status" value="1"/>
</dbReference>
<feature type="domain" description="ATP-dependent DNA ligase family profile" evidence="27">
    <location>
        <begin position="749"/>
        <end position="885"/>
    </location>
</feature>
<dbReference type="GO" id="GO:0005739">
    <property type="term" value="C:mitochondrion"/>
    <property type="evidence" value="ECO:0007669"/>
    <property type="project" value="TreeGrafter"/>
</dbReference>
<sequence>MKTQKKYTRGIFVLGHLEILKEIDKEQHLESGPVRHSTARGRSARNSAAHQHSLCGLLGCGNGLGPGETPLIPLPAAPSPRSDSNGERSPSAIARARHAKRDEQRQTNAERNWTRFRHMVRGYHGNPKKFKEKDDPPKGKSELVKNSLKPENIDQECDSPVKRTKPSRALIESDDEEQQIVKEEELKQNGKQTVAPDTEEDVTSPLSSESPVTLTSSGSPEKPVANSTSPSGIPKRKTARKQFPKRKLDSRSDEEQEKEEEDKGIENGQGSKRAKIERNPEKTENDEETMEVEQININTVKEELLTVKDKENIGVTNEENKAKTQTNETEPEEGNDENKDLKKVTKKEKCSPERVIKKDVDAEKRGGSAEKKAINSFFAPRKAAVKLEKSEEKRDVQKKDSNKPVTPSVSETKEKKGETDVELANEREYDPSKAHYHPINDACWRKGQRVPYLAVARTFEKIEEDSGRLRNIETLSNLLRSVILLNPDDLLCCVYLCLNQLGPAYQGLELGVGETVLMKAVAQATGRQLDKIKTEAQEKGDLGLVAESSRGNQRMMFAPANLTAMGVFSKLKEIGNMSGNSAMNKKIDIIKGLFVACRFSEARFIVRSLAGKLRIGLAEQSVLAALSQAVCLTPPGQGVPLRPMLAHPTKGVGEVMKRFDEAAFTCEYKYDGERAQIHILESGEIRIFSRNQEDNTSKYPDIISRLQQIKPETVLDCVLDSEVVAWDREKKQIQPFQVLTTRKRKDVDAAEIKVHVCVYAFDLLYINGESLVREPLSKRRALLRQRFSEKEGEFVFARSIDSDNTECIAEFLEQSIRDSCEGLMVKTLEKDATYEIAKRSHNWLKLKKDYLEGVGDTVDLCVIGAYLGKGKRTGSYGGFLLACYDEENEEFQSICKIGTGFKDEDLEQHYSFLKEHILPKPRPYYRVDQIAEPDVWLDAVQVWEVKCADLSLSPVYKAAMGLAVQQKHQAKSMLTLQVLTAVVLLSAGPFRDRLEFVGNPARRDGSILIRNLDFSDNGTFTCDAKNPPDIVGRPSSVRLLVFEKIPIQAGVITGAIIGVVLGLLILVIAIYYLMRFLVARRVFSLSVRYFPGFLCYVAFHWQETAKLSRIFIATYTDIRFSPVPARTFGKASVVVDPAKQKAPVSEKKKQESRREKK</sequence>
<dbReference type="InterPro" id="IPR012308">
    <property type="entry name" value="DNA_ligase_ATP-dep_N"/>
</dbReference>
<dbReference type="GO" id="GO:0003910">
    <property type="term" value="F:DNA ligase (ATP) activity"/>
    <property type="evidence" value="ECO:0007669"/>
    <property type="project" value="UniProtKB-EC"/>
</dbReference>
<dbReference type="Pfam" id="PF07686">
    <property type="entry name" value="V-set"/>
    <property type="match status" value="1"/>
</dbReference>
<evidence type="ECO:0000256" key="14">
    <source>
        <dbReference type="ARBA" id="ARBA00023157"/>
    </source>
</evidence>
<comment type="caution">
    <text evidence="28">The sequence shown here is derived from an EMBL/GenBank/DDBJ whole genome shotgun (WGS) entry which is preliminary data.</text>
</comment>
<feature type="compositionally biased region" description="Basic and acidic residues" evidence="25">
    <location>
        <begin position="336"/>
        <end position="371"/>
    </location>
</feature>
<feature type="region of interest" description="Disordered" evidence="25">
    <location>
        <begin position="386"/>
        <end position="423"/>
    </location>
</feature>
<protein>
    <recommendedName>
        <fullName evidence="23">DNA ligase</fullName>
        <ecNumber evidence="23">6.5.1.1</ecNumber>
    </recommendedName>
</protein>
<evidence type="ECO:0000256" key="7">
    <source>
        <dbReference type="ARBA" id="ARBA00022705"/>
    </source>
</evidence>
<dbReference type="OrthoDB" id="206088at2759"/>
<comment type="subcellular location">
    <subcellularLocation>
        <location evidence="2">Membrane</location>
        <topology evidence="2">Single-pass type I membrane protein</topology>
    </subcellularLocation>
    <subcellularLocation>
        <location evidence="1">Nucleus</location>
    </subcellularLocation>
</comment>
<feature type="compositionally biased region" description="Basic residues" evidence="25">
    <location>
        <begin position="234"/>
        <end position="245"/>
    </location>
</feature>
<keyword evidence="18" id="KW-0539">Nucleus</keyword>
<dbReference type="SUPFAM" id="SSF48726">
    <property type="entry name" value="Immunoglobulin"/>
    <property type="match status" value="1"/>
</dbReference>
<feature type="compositionally biased region" description="Basic and acidic residues" evidence="25">
    <location>
        <begin position="300"/>
        <end position="322"/>
    </location>
</feature>
<feature type="region of interest" description="Disordered" evidence="25">
    <location>
        <begin position="1137"/>
        <end position="1157"/>
    </location>
</feature>
<dbReference type="Gene3D" id="2.60.40.10">
    <property type="entry name" value="Immunoglobulins"/>
    <property type="match status" value="1"/>
</dbReference>
<dbReference type="FunFam" id="3.30.470.30:FF:000016">
    <property type="entry name" value="DNA ligase"/>
    <property type="match status" value="1"/>
</dbReference>
<keyword evidence="13 26" id="KW-0472">Membrane</keyword>
<dbReference type="InterPro" id="IPR036179">
    <property type="entry name" value="Ig-like_dom_sf"/>
</dbReference>
<dbReference type="Pfam" id="PF04679">
    <property type="entry name" value="DNA_ligase_A_C"/>
    <property type="match status" value="1"/>
</dbReference>
<keyword evidence="15 23" id="KW-0233">DNA recombination</keyword>
<dbReference type="Proteomes" id="UP000319801">
    <property type="component" value="Unassembled WGS sequence"/>
</dbReference>
<dbReference type="NCBIfam" id="TIGR00574">
    <property type="entry name" value="dnl1"/>
    <property type="match status" value="1"/>
</dbReference>
<dbReference type="PROSITE" id="PS50160">
    <property type="entry name" value="DNA_LIGASE_A3"/>
    <property type="match status" value="1"/>
</dbReference>
<keyword evidence="14" id="KW-1015">Disulfide bond</keyword>
<dbReference type="Gene3D" id="1.10.3260.10">
    <property type="entry name" value="DNA ligase, ATP-dependent, N-terminal domain"/>
    <property type="match status" value="1"/>
</dbReference>
<dbReference type="CDD" id="cd07969">
    <property type="entry name" value="OBF_DNA_ligase_I"/>
    <property type="match status" value="1"/>
</dbReference>
<dbReference type="PROSITE" id="PS00333">
    <property type="entry name" value="DNA_LIGASE_A2"/>
    <property type="match status" value="1"/>
</dbReference>
<feature type="compositionally biased region" description="Polar residues" evidence="25">
    <location>
        <begin position="204"/>
        <end position="231"/>
    </location>
</feature>
<evidence type="ECO:0000256" key="13">
    <source>
        <dbReference type="ARBA" id="ARBA00023136"/>
    </source>
</evidence>
<evidence type="ECO:0000256" key="22">
    <source>
        <dbReference type="ARBA" id="ARBA00058910"/>
    </source>
</evidence>
<reference evidence="28 29" key="1">
    <citation type="journal article" date="2019" name="Genome Biol. Evol.">
        <title>Whole-Genome Sequencing of the Giant Devil Catfish, Bagarius yarrelli.</title>
        <authorList>
            <person name="Jiang W."/>
            <person name="Lv Y."/>
            <person name="Cheng L."/>
            <person name="Yang K."/>
            <person name="Chao B."/>
            <person name="Wang X."/>
            <person name="Li Y."/>
            <person name="Pan X."/>
            <person name="You X."/>
            <person name="Zhang Y."/>
            <person name="Yang J."/>
            <person name="Li J."/>
            <person name="Zhang X."/>
            <person name="Liu S."/>
            <person name="Sun C."/>
            <person name="Yang J."/>
            <person name="Shi Q."/>
        </authorList>
    </citation>
    <scope>NUCLEOTIDE SEQUENCE [LARGE SCALE GENOMIC DNA]</scope>
    <source>
        <strain evidence="28">JWS20170419001</strain>
        <tissue evidence="28">Muscle</tissue>
    </source>
</reference>
<keyword evidence="6 26" id="KW-0812">Transmembrane</keyword>
<dbReference type="SUPFAM" id="SSF50249">
    <property type="entry name" value="Nucleic acid-binding proteins"/>
    <property type="match status" value="1"/>
</dbReference>
<dbReference type="Pfam" id="PF01068">
    <property type="entry name" value="DNA_ligase_A_M"/>
    <property type="match status" value="1"/>
</dbReference>
<keyword evidence="8" id="KW-0732">Signal</keyword>
<dbReference type="PROSITE" id="PS00697">
    <property type="entry name" value="DNA_LIGASE_A1"/>
    <property type="match status" value="1"/>
</dbReference>
<dbReference type="EMBL" id="VCAZ01000146">
    <property type="protein sequence ID" value="TSY27771.1"/>
    <property type="molecule type" value="Genomic_DNA"/>
</dbReference>
<feature type="compositionally biased region" description="Basic residues" evidence="25">
    <location>
        <begin position="114"/>
        <end position="128"/>
    </location>
</feature>
<dbReference type="InterPro" id="IPR012340">
    <property type="entry name" value="NA-bd_OB-fold"/>
</dbReference>
<evidence type="ECO:0000256" key="2">
    <source>
        <dbReference type="ARBA" id="ARBA00004479"/>
    </source>
</evidence>
<feature type="compositionally biased region" description="Basic and acidic residues" evidence="25">
    <location>
        <begin position="1144"/>
        <end position="1157"/>
    </location>
</feature>
<evidence type="ECO:0000256" key="5">
    <source>
        <dbReference type="ARBA" id="ARBA00022618"/>
    </source>
</evidence>
<keyword evidence="7" id="KW-0235">DNA replication</keyword>
<evidence type="ECO:0000256" key="19">
    <source>
        <dbReference type="ARBA" id="ARBA00023306"/>
    </source>
</evidence>
<comment type="function">
    <text evidence="22">DNA ligase that seals nicks in double-stranded during DNA repair. Also involved in DNA replication and DNA recombination.</text>
</comment>
<dbReference type="GO" id="GO:0051301">
    <property type="term" value="P:cell division"/>
    <property type="evidence" value="ECO:0007669"/>
    <property type="project" value="UniProtKB-KW"/>
</dbReference>
<feature type="transmembrane region" description="Helical" evidence="26">
    <location>
        <begin position="1051"/>
        <end position="1074"/>
    </location>
</feature>
<dbReference type="InterPro" id="IPR012310">
    <property type="entry name" value="DNA_ligase_ATP-dep_cent"/>
</dbReference>
<evidence type="ECO:0000259" key="27">
    <source>
        <dbReference type="PROSITE" id="PS50160"/>
    </source>
</evidence>
<evidence type="ECO:0000256" key="3">
    <source>
        <dbReference type="ARBA" id="ARBA00007572"/>
    </source>
</evidence>
<feature type="region of interest" description="Disordered" evidence="25">
    <location>
        <begin position="69"/>
        <end position="371"/>
    </location>
</feature>
<keyword evidence="5" id="KW-0132">Cell division</keyword>
<accession>A0A556V7J0</accession>
<dbReference type="Gene3D" id="2.40.50.140">
    <property type="entry name" value="Nucleic acid-binding proteins"/>
    <property type="match status" value="1"/>
</dbReference>
<feature type="compositionally biased region" description="Acidic residues" evidence="25">
    <location>
        <begin position="254"/>
        <end position="263"/>
    </location>
</feature>
<dbReference type="GO" id="GO:0006281">
    <property type="term" value="P:DNA repair"/>
    <property type="evidence" value="ECO:0007669"/>
    <property type="project" value="UniProtKB-KW"/>
</dbReference>
<keyword evidence="29" id="KW-1185">Reference proteome</keyword>
<evidence type="ECO:0000256" key="12">
    <source>
        <dbReference type="ARBA" id="ARBA00022989"/>
    </source>
</evidence>
<dbReference type="PRINTS" id="PR00213">
    <property type="entry name" value="MYELINP0"/>
</dbReference>
<evidence type="ECO:0000256" key="4">
    <source>
        <dbReference type="ARBA" id="ARBA00022598"/>
    </source>
</evidence>
<keyword evidence="19" id="KW-0131">Cell cycle</keyword>
<dbReference type="GO" id="GO:0071897">
    <property type="term" value="P:DNA biosynthetic process"/>
    <property type="evidence" value="ECO:0007669"/>
    <property type="project" value="InterPro"/>
</dbReference>
<comment type="catalytic activity">
    <reaction evidence="21 23">
        <text>ATP + (deoxyribonucleotide)n-3'-hydroxyl + 5'-phospho-(deoxyribonucleotide)m = (deoxyribonucleotide)n+m + AMP + diphosphate.</text>
        <dbReference type="EC" id="6.5.1.1"/>
    </reaction>
</comment>
<evidence type="ECO:0000256" key="11">
    <source>
        <dbReference type="ARBA" id="ARBA00022840"/>
    </source>
</evidence>
<dbReference type="FunFam" id="1.10.3260.10:FF:000001">
    <property type="entry name" value="DNA ligase"/>
    <property type="match status" value="1"/>
</dbReference>
<proteinExistence type="inferred from homology"/>
<dbReference type="SUPFAM" id="SSF56091">
    <property type="entry name" value="DNA ligase/mRNA capping enzyme, catalytic domain"/>
    <property type="match status" value="1"/>
</dbReference>
<evidence type="ECO:0000256" key="15">
    <source>
        <dbReference type="ARBA" id="ARBA00023172"/>
    </source>
</evidence>
<dbReference type="InterPro" id="IPR016059">
    <property type="entry name" value="DNA_ligase_ATP-dep_CS"/>
</dbReference>
<dbReference type="SUPFAM" id="SSF117018">
    <property type="entry name" value="ATP-dependent DNA ligase DNA-binding domain"/>
    <property type="match status" value="1"/>
</dbReference>
<dbReference type="InterPro" id="IPR000977">
    <property type="entry name" value="DNA_ligase_ATP-dep"/>
</dbReference>
<dbReference type="PANTHER" id="PTHR45674">
    <property type="entry name" value="DNA LIGASE 1/3 FAMILY MEMBER"/>
    <property type="match status" value="1"/>
</dbReference>
<evidence type="ECO:0000256" key="24">
    <source>
        <dbReference type="RuleBase" id="RU004196"/>
    </source>
</evidence>
<feature type="compositionally biased region" description="Basic and acidic residues" evidence="25">
    <location>
        <begin position="129"/>
        <end position="143"/>
    </location>
</feature>
<evidence type="ECO:0000256" key="18">
    <source>
        <dbReference type="ARBA" id="ARBA00023242"/>
    </source>
</evidence>
<evidence type="ECO:0000313" key="28">
    <source>
        <dbReference type="EMBL" id="TSY27771.1"/>
    </source>
</evidence>
<dbReference type="Pfam" id="PF04675">
    <property type="entry name" value="DNA_ligase_A_N"/>
    <property type="match status" value="1"/>
</dbReference>
<evidence type="ECO:0000313" key="29">
    <source>
        <dbReference type="Proteomes" id="UP000319801"/>
    </source>
</evidence>
<feature type="region of interest" description="Disordered" evidence="25">
    <location>
        <begin position="28"/>
        <end position="47"/>
    </location>
</feature>
<evidence type="ECO:0000256" key="10">
    <source>
        <dbReference type="ARBA" id="ARBA00022763"/>
    </source>
</evidence>
<dbReference type="GO" id="GO:0003677">
    <property type="term" value="F:DNA binding"/>
    <property type="evidence" value="ECO:0007669"/>
    <property type="project" value="InterPro"/>
</dbReference>
<dbReference type="Gene3D" id="3.30.1490.70">
    <property type="match status" value="1"/>
</dbReference>
<evidence type="ECO:0000256" key="9">
    <source>
        <dbReference type="ARBA" id="ARBA00022741"/>
    </source>
</evidence>
<evidence type="ECO:0000256" key="21">
    <source>
        <dbReference type="ARBA" id="ARBA00034003"/>
    </source>
</evidence>
<evidence type="ECO:0000256" key="8">
    <source>
        <dbReference type="ARBA" id="ARBA00022729"/>
    </source>
</evidence>
<evidence type="ECO:0000256" key="1">
    <source>
        <dbReference type="ARBA" id="ARBA00004123"/>
    </source>
</evidence>
<dbReference type="GO" id="GO:1903461">
    <property type="term" value="P:Okazaki fragment processing involved in mitotic DNA replication"/>
    <property type="evidence" value="ECO:0007669"/>
    <property type="project" value="TreeGrafter"/>
</dbReference>
<keyword evidence="4 23" id="KW-0436">Ligase</keyword>
<dbReference type="GO" id="GO:0005524">
    <property type="term" value="F:ATP binding"/>
    <property type="evidence" value="ECO:0007669"/>
    <property type="project" value="UniProtKB-KW"/>
</dbReference>